<feature type="transmembrane region" description="Helical" evidence="8">
    <location>
        <begin position="155"/>
        <end position="177"/>
    </location>
</feature>
<dbReference type="Gene3D" id="3.30.450.20">
    <property type="entry name" value="PAS domain"/>
    <property type="match status" value="1"/>
</dbReference>
<dbReference type="InterPro" id="IPR036890">
    <property type="entry name" value="HATPase_C_sf"/>
</dbReference>
<dbReference type="AlphaFoldDB" id="A0A5B9DFS1"/>
<dbReference type="InterPro" id="IPR011006">
    <property type="entry name" value="CheY-like_superfamily"/>
</dbReference>
<name>A0A5B9DFS1_9ARCH</name>
<dbReference type="SUPFAM" id="SSF55874">
    <property type="entry name" value="ATPase domain of HSP90 chaperone/DNA topoisomerase II/histidine kinase"/>
    <property type="match status" value="1"/>
</dbReference>
<evidence type="ECO:0000259" key="10">
    <source>
        <dbReference type="PROSITE" id="PS50110"/>
    </source>
</evidence>
<dbReference type="EMBL" id="CP042905">
    <property type="protein sequence ID" value="QEE17630.1"/>
    <property type="molecule type" value="Genomic_DNA"/>
</dbReference>
<evidence type="ECO:0000313" key="14">
    <source>
        <dbReference type="Proteomes" id="UP000321408"/>
    </source>
</evidence>
<dbReference type="SUPFAM" id="SSF47384">
    <property type="entry name" value="Homodimeric domain of signal transducing histidine kinase"/>
    <property type="match status" value="1"/>
</dbReference>
<feature type="transmembrane region" description="Helical" evidence="8">
    <location>
        <begin position="115"/>
        <end position="135"/>
    </location>
</feature>
<dbReference type="InterPro" id="IPR036097">
    <property type="entry name" value="HisK_dim/P_sf"/>
</dbReference>
<dbReference type="GO" id="GO:0005524">
    <property type="term" value="F:ATP binding"/>
    <property type="evidence" value="ECO:0007669"/>
    <property type="project" value="UniProtKB-KW"/>
</dbReference>
<dbReference type="InterPro" id="IPR003594">
    <property type="entry name" value="HATPase_dom"/>
</dbReference>
<dbReference type="SMART" id="SM00448">
    <property type="entry name" value="REC"/>
    <property type="match status" value="1"/>
</dbReference>
<protein>
    <submittedName>
        <fullName evidence="13">ATP-binding protein</fullName>
    </submittedName>
</protein>
<dbReference type="OrthoDB" id="8127at2157"/>
<feature type="domain" description="PAS" evidence="11">
    <location>
        <begin position="264"/>
        <end position="305"/>
    </location>
</feature>
<keyword evidence="1" id="KW-0597">Phosphoprotein</keyword>
<evidence type="ECO:0000256" key="1">
    <source>
        <dbReference type="ARBA" id="ARBA00022553"/>
    </source>
</evidence>
<dbReference type="GeneID" id="41331438"/>
<dbReference type="SUPFAM" id="SSF55785">
    <property type="entry name" value="PYP-like sensor domain (PAS domain)"/>
    <property type="match status" value="1"/>
</dbReference>
<organism evidence="13 14">
    <name type="scientific">Promethearchaeum syntrophicum</name>
    <dbReference type="NCBI Taxonomy" id="2594042"/>
    <lineage>
        <taxon>Archaea</taxon>
        <taxon>Promethearchaeati</taxon>
        <taxon>Promethearchaeota</taxon>
        <taxon>Promethearchaeia</taxon>
        <taxon>Promethearchaeales</taxon>
        <taxon>Promethearchaeaceae</taxon>
        <taxon>Promethearchaeum</taxon>
    </lineage>
</organism>
<evidence type="ECO:0000256" key="4">
    <source>
        <dbReference type="ARBA" id="ARBA00022777"/>
    </source>
</evidence>
<dbReference type="PANTHER" id="PTHR43065">
    <property type="entry name" value="SENSOR HISTIDINE KINASE"/>
    <property type="match status" value="1"/>
</dbReference>
<dbReference type="Pfam" id="PF13426">
    <property type="entry name" value="PAS_9"/>
    <property type="match status" value="1"/>
</dbReference>
<feature type="transmembrane region" description="Helical" evidence="8">
    <location>
        <begin position="26"/>
        <end position="45"/>
    </location>
</feature>
<dbReference type="Gene3D" id="3.40.50.2300">
    <property type="match status" value="1"/>
</dbReference>
<evidence type="ECO:0000256" key="8">
    <source>
        <dbReference type="SAM" id="Phobius"/>
    </source>
</evidence>
<dbReference type="SUPFAM" id="SSF52172">
    <property type="entry name" value="CheY-like"/>
    <property type="match status" value="1"/>
</dbReference>
<dbReference type="RefSeq" id="WP_147664519.1">
    <property type="nucleotide sequence ID" value="NZ_CP042905.2"/>
</dbReference>
<dbReference type="InterPro" id="IPR000014">
    <property type="entry name" value="PAS"/>
</dbReference>
<accession>A0A5B9DFS1</accession>
<evidence type="ECO:0000256" key="7">
    <source>
        <dbReference type="SAM" id="Coils"/>
    </source>
</evidence>
<evidence type="ECO:0000256" key="3">
    <source>
        <dbReference type="ARBA" id="ARBA00022741"/>
    </source>
</evidence>
<dbReference type="PROSITE" id="PS50110">
    <property type="entry name" value="RESPONSE_REGULATORY"/>
    <property type="match status" value="1"/>
</dbReference>
<dbReference type="Proteomes" id="UP000321408">
    <property type="component" value="Chromosome"/>
</dbReference>
<feature type="transmembrane region" description="Helical" evidence="8">
    <location>
        <begin position="57"/>
        <end position="78"/>
    </location>
</feature>
<dbReference type="PRINTS" id="PR00344">
    <property type="entry name" value="BCTRLSENSOR"/>
</dbReference>
<feature type="coiled-coil region" evidence="7">
    <location>
        <begin position="374"/>
        <end position="401"/>
    </location>
</feature>
<keyword evidence="8" id="KW-0472">Membrane</keyword>
<evidence type="ECO:0000259" key="11">
    <source>
        <dbReference type="PROSITE" id="PS50112"/>
    </source>
</evidence>
<proteinExistence type="predicted"/>
<evidence type="ECO:0000259" key="12">
    <source>
        <dbReference type="PROSITE" id="PS50113"/>
    </source>
</evidence>
<dbReference type="CDD" id="cd00082">
    <property type="entry name" value="HisKA"/>
    <property type="match status" value="1"/>
</dbReference>
<keyword evidence="8" id="KW-0812">Transmembrane</keyword>
<feature type="domain" description="PAC" evidence="12">
    <location>
        <begin position="337"/>
        <end position="390"/>
    </location>
</feature>
<evidence type="ECO:0000256" key="5">
    <source>
        <dbReference type="ARBA" id="ARBA00022840"/>
    </source>
</evidence>
<feature type="transmembrane region" description="Helical" evidence="8">
    <location>
        <begin position="189"/>
        <end position="207"/>
    </location>
</feature>
<keyword evidence="7" id="KW-0175">Coiled coil</keyword>
<dbReference type="InterPro" id="IPR003661">
    <property type="entry name" value="HisK_dim/P_dom"/>
</dbReference>
<evidence type="ECO:0000256" key="6">
    <source>
        <dbReference type="ARBA" id="ARBA00023012"/>
    </source>
</evidence>
<dbReference type="Gene3D" id="1.10.287.130">
    <property type="match status" value="1"/>
</dbReference>
<dbReference type="Gene3D" id="3.30.565.10">
    <property type="entry name" value="Histidine kinase-like ATPase, C-terminal domain"/>
    <property type="match status" value="1"/>
</dbReference>
<feature type="domain" description="Response regulatory" evidence="10">
    <location>
        <begin position="659"/>
        <end position="775"/>
    </location>
</feature>
<dbReference type="InterPro" id="IPR035965">
    <property type="entry name" value="PAS-like_dom_sf"/>
</dbReference>
<keyword evidence="5 13" id="KW-0067">ATP-binding</keyword>
<dbReference type="InterPro" id="IPR000700">
    <property type="entry name" value="PAS-assoc_C"/>
</dbReference>
<keyword evidence="2" id="KW-0808">Transferase</keyword>
<dbReference type="Pfam" id="PF00072">
    <property type="entry name" value="Response_reg"/>
    <property type="match status" value="1"/>
</dbReference>
<sequence length="777" mass="89139">MSSFINIKNLNYLLMDISSLNWNIEIFTHFFSFLLFTITSIILYFQNRKFKHKIISFLMIAWIFFGFYCLSAGIAYLILDHILFRISFIYLLITAVFFTLSLDLYIDYFYDAKKMIVLGVIIGGTILSLFNPSSVLDRFLPSGHGTFLTSGFLDFWMIILSIFTCFLFFYYCLQIFLKTPAELKKITMWTLIGGIIFGIISPIIYAFKLLQTFPGSMMIGFSVGALITGITFTRDNRIIETLIKNSNDAKVRLRKSLEEKLELSQGRFQELVETMDEGIYEYDLSGNCTYSNEAHYKVLGYHVNEPSYHKYQNMFNLKELKDLKKVVKKNQKGVLIRNAKIHLKNKDGKQIPFLVNITPKYDASKKNLIGFIAISRDISNLEEIEKRLKEKNKQLLKIQKMESIGNLAGGIAHDFNNLLQAVFGHLDLILLEFENNNDKDKEILDSLFKIKSAAEHGAEITHQLLTLSKIHNVEFSSININDEILEIYSILKHSIPKMVEINLELSEDMDPIYGNSTSIQQVIMNLVLNARDALQDGGKISIKTDEVILDDLFCEMFANLTPGKYISITITDTGIGMSQEVLEHLFEPYYSTKPHGKGTGLGLSIVYNIIQQHNGSIQCYSEVDRGTRFKIFLPVNEKAESPIAKTKEEELIYSKAHETILVIDDNEEILEYTIKILKKFGYNVLIANSCKNIHEILKRNKRIDLFIVDYIMPHTGGIKCIRNIREKLDYNTKYILSSGMGSEKLNEECEINKIDTFLPKPYTMGDLLLIIQSVLEN</sequence>
<gene>
    <name evidence="13" type="ORF">DSAG12_03467</name>
</gene>
<dbReference type="InterPro" id="IPR001789">
    <property type="entry name" value="Sig_transdc_resp-reg_receiver"/>
</dbReference>
<reference evidence="13 14" key="2">
    <citation type="journal article" date="2024" name="Int. J. Syst. Evol. Microbiol.">
        <title>Promethearchaeum syntrophicum gen. nov., sp. nov., an anaerobic, obligately syntrophic archaeon, the first isolate of the lineage 'Asgard' archaea, and proposal of the new archaeal phylum Promethearchaeota phyl. nov. and kingdom Promethearchaeati regn. nov.</title>
        <authorList>
            <person name="Imachi H."/>
            <person name="Nobu M.K."/>
            <person name="Kato S."/>
            <person name="Takaki Y."/>
            <person name="Miyazaki M."/>
            <person name="Miyata M."/>
            <person name="Ogawara M."/>
            <person name="Saito Y."/>
            <person name="Sakai S."/>
            <person name="Tahara Y.O."/>
            <person name="Takano Y."/>
            <person name="Tasumi E."/>
            <person name="Uematsu K."/>
            <person name="Yoshimura T."/>
            <person name="Itoh T."/>
            <person name="Ohkuma M."/>
            <person name="Takai K."/>
        </authorList>
    </citation>
    <scope>NUCLEOTIDE SEQUENCE [LARGE SCALE GENOMIC DNA]</scope>
    <source>
        <strain evidence="13 14">MK-D1</strain>
    </source>
</reference>
<evidence type="ECO:0000313" key="13">
    <source>
        <dbReference type="EMBL" id="QEE17630.1"/>
    </source>
</evidence>
<dbReference type="Pfam" id="PF02518">
    <property type="entry name" value="HATPase_c"/>
    <property type="match status" value="1"/>
</dbReference>
<dbReference type="PROSITE" id="PS50112">
    <property type="entry name" value="PAS"/>
    <property type="match status" value="1"/>
</dbReference>
<keyword evidence="8" id="KW-1133">Transmembrane helix</keyword>
<dbReference type="PROSITE" id="PS50113">
    <property type="entry name" value="PAC"/>
    <property type="match status" value="1"/>
</dbReference>
<keyword evidence="3" id="KW-0547">Nucleotide-binding</keyword>
<evidence type="ECO:0000259" key="9">
    <source>
        <dbReference type="PROSITE" id="PS50109"/>
    </source>
</evidence>
<dbReference type="PROSITE" id="PS50109">
    <property type="entry name" value="HIS_KIN"/>
    <property type="match status" value="1"/>
</dbReference>
<feature type="transmembrane region" description="Helical" evidence="8">
    <location>
        <begin position="84"/>
        <end position="106"/>
    </location>
</feature>
<dbReference type="SMART" id="SM00388">
    <property type="entry name" value="HisKA"/>
    <property type="match status" value="1"/>
</dbReference>
<dbReference type="KEGG" id="psyt:DSAG12_03467"/>
<feature type="domain" description="Histidine kinase" evidence="9">
    <location>
        <begin position="410"/>
        <end position="637"/>
    </location>
</feature>
<evidence type="ECO:0000256" key="2">
    <source>
        <dbReference type="ARBA" id="ARBA00022679"/>
    </source>
</evidence>
<dbReference type="PANTHER" id="PTHR43065:SF46">
    <property type="entry name" value="C4-DICARBOXYLATE TRANSPORT SENSOR PROTEIN DCTB"/>
    <property type="match status" value="1"/>
</dbReference>
<keyword evidence="6" id="KW-0902">Two-component regulatory system</keyword>
<dbReference type="SMART" id="SM00387">
    <property type="entry name" value="HATPase_c"/>
    <property type="match status" value="1"/>
</dbReference>
<keyword evidence="4" id="KW-0418">Kinase</keyword>
<dbReference type="InterPro" id="IPR005467">
    <property type="entry name" value="His_kinase_dom"/>
</dbReference>
<dbReference type="NCBIfam" id="TIGR00229">
    <property type="entry name" value="sensory_box"/>
    <property type="match status" value="1"/>
</dbReference>
<reference evidence="13 14" key="1">
    <citation type="journal article" date="2020" name="Nature">
        <title>Isolation of an archaeon at the prokaryote-eukaryote interface.</title>
        <authorList>
            <person name="Imachi H."/>
            <person name="Nobu M.K."/>
            <person name="Nakahara N."/>
            <person name="Morono Y."/>
            <person name="Ogawara M."/>
            <person name="Takaki Y."/>
            <person name="Takano Y."/>
            <person name="Uematsu K."/>
            <person name="Ikuta T."/>
            <person name="Ito M."/>
            <person name="Matsui Y."/>
            <person name="Miyazaki M."/>
            <person name="Murata K."/>
            <person name="Saito Y."/>
            <person name="Sakai S."/>
            <person name="Song C."/>
            <person name="Tasumi E."/>
            <person name="Yamanaka Y."/>
            <person name="Yamaguchi T."/>
            <person name="Kamagata Y."/>
            <person name="Tamaki H."/>
            <person name="Takai K."/>
        </authorList>
    </citation>
    <scope>NUCLEOTIDE SEQUENCE [LARGE SCALE GENOMIC DNA]</scope>
    <source>
        <strain evidence="13 14">MK-D1</strain>
    </source>
</reference>
<dbReference type="SMR" id="A0A5B9DFS1"/>
<keyword evidence="14" id="KW-1185">Reference proteome</keyword>
<dbReference type="CDD" id="cd00156">
    <property type="entry name" value="REC"/>
    <property type="match status" value="1"/>
</dbReference>
<dbReference type="GO" id="GO:0000155">
    <property type="term" value="F:phosphorelay sensor kinase activity"/>
    <property type="evidence" value="ECO:0007669"/>
    <property type="project" value="InterPro"/>
</dbReference>
<dbReference type="InterPro" id="IPR004358">
    <property type="entry name" value="Sig_transdc_His_kin-like_C"/>
</dbReference>